<keyword evidence="2" id="KW-1185">Reference proteome</keyword>
<sequence length="72" mass="7750">MKTSALGYTSKKFALIHGVGPSNPGSGTKSYDSISENSFEKEPFPAEGSTYAQFPYLPFTLPTRYSAYSGSV</sequence>
<reference evidence="1 2" key="1">
    <citation type="submission" date="2023-02" db="EMBL/GenBank/DDBJ databases">
        <authorList>
            <person name="Ye Q."/>
            <person name="Zhang S.Q."/>
            <person name="Wang M.S."/>
        </authorList>
    </citation>
    <scope>NUCLEOTIDE SEQUENCE [LARGE SCALE GENOMIC DNA]</scope>
</reference>
<evidence type="ECO:0000313" key="1">
    <source>
        <dbReference type="EMBL" id="WDS62002.1"/>
    </source>
</evidence>
<dbReference type="Proteomes" id="UP001215990">
    <property type="component" value="Segment"/>
</dbReference>
<name>A0AAE9ZRW5_9CAUD</name>
<organism evidence="1 2">
    <name type="scientific">Escherichia phage YP-6</name>
    <dbReference type="NCBI Taxonomy" id="3020453"/>
    <lineage>
        <taxon>Viruses</taxon>
        <taxon>Duplodnaviria</taxon>
        <taxon>Heunggongvirae</taxon>
        <taxon>Uroviricota</taxon>
        <taxon>Caudoviricetes</taxon>
        <taxon>Vequintavirinae</taxon>
        <taxon>Vequintavirus</taxon>
        <taxon>Vequintavirus YP6</taxon>
    </lineage>
</organism>
<accession>A0AAE9ZRW5</accession>
<gene>
    <name evidence="1" type="ORF">YP6_00201</name>
</gene>
<proteinExistence type="predicted"/>
<dbReference type="EMBL" id="OQ376695">
    <property type="protein sequence ID" value="WDS62002.1"/>
    <property type="molecule type" value="Genomic_DNA"/>
</dbReference>
<protein>
    <submittedName>
        <fullName evidence="1">Uncharacterized protein</fullName>
    </submittedName>
</protein>
<evidence type="ECO:0000313" key="2">
    <source>
        <dbReference type="Proteomes" id="UP001215990"/>
    </source>
</evidence>